<dbReference type="VEuPathDB" id="VectorBase:BGLB032634"/>
<dbReference type="GO" id="GO:0015074">
    <property type="term" value="P:DNA integration"/>
    <property type="evidence" value="ECO:0007669"/>
    <property type="project" value="InterPro"/>
</dbReference>
<proteinExistence type="predicted"/>
<dbReference type="SUPFAM" id="SSF56349">
    <property type="entry name" value="DNA breaking-rejoining enzymes"/>
    <property type="match status" value="1"/>
</dbReference>
<dbReference type="PANTHER" id="PTHR30349">
    <property type="entry name" value="PHAGE INTEGRASE-RELATED"/>
    <property type="match status" value="1"/>
</dbReference>
<dbReference type="Proteomes" id="UP000076420">
    <property type="component" value="Unassembled WGS sequence"/>
</dbReference>
<evidence type="ECO:0000256" key="2">
    <source>
        <dbReference type="ARBA" id="ARBA00023172"/>
    </source>
</evidence>
<evidence type="ECO:0000313" key="5">
    <source>
        <dbReference type="Proteomes" id="UP000076420"/>
    </source>
</evidence>
<name>A0A2C9LLU6_BIOGL</name>
<dbReference type="PANTHER" id="PTHR30349:SF41">
    <property type="entry name" value="INTEGRASE_RECOMBINASE PROTEIN MJ0367-RELATED"/>
    <property type="match status" value="1"/>
</dbReference>
<dbReference type="InterPro" id="IPR050090">
    <property type="entry name" value="Tyrosine_recombinase_XerCD"/>
</dbReference>
<dbReference type="InterPro" id="IPR013762">
    <property type="entry name" value="Integrase-like_cat_sf"/>
</dbReference>
<keyword evidence="1" id="KW-0238">DNA-binding</keyword>
<dbReference type="Pfam" id="PF00589">
    <property type="entry name" value="Phage_integrase"/>
    <property type="match status" value="1"/>
</dbReference>
<gene>
    <name evidence="4" type="primary">106062086</name>
</gene>
<organism evidence="4 5">
    <name type="scientific">Biomphalaria glabrata</name>
    <name type="common">Bloodfluke planorb</name>
    <name type="synonym">Freshwater snail</name>
    <dbReference type="NCBI Taxonomy" id="6526"/>
    <lineage>
        <taxon>Eukaryota</taxon>
        <taxon>Metazoa</taxon>
        <taxon>Spiralia</taxon>
        <taxon>Lophotrochozoa</taxon>
        <taxon>Mollusca</taxon>
        <taxon>Gastropoda</taxon>
        <taxon>Heterobranchia</taxon>
        <taxon>Euthyneura</taxon>
        <taxon>Panpulmonata</taxon>
        <taxon>Hygrophila</taxon>
        <taxon>Lymnaeoidea</taxon>
        <taxon>Planorbidae</taxon>
        <taxon>Biomphalaria</taxon>
    </lineage>
</organism>
<evidence type="ECO:0000313" key="4">
    <source>
        <dbReference type="EnsemblMetazoa" id="BGLB032634-PA"/>
    </source>
</evidence>
<dbReference type="KEGG" id="bgt:106062086"/>
<accession>A0A2C9LLU6</accession>
<dbReference type="GO" id="GO:0006310">
    <property type="term" value="P:DNA recombination"/>
    <property type="evidence" value="ECO:0007669"/>
    <property type="project" value="UniProtKB-KW"/>
</dbReference>
<protein>
    <recommendedName>
        <fullName evidence="3">Tyr recombinase domain-containing protein</fullName>
    </recommendedName>
</protein>
<dbReference type="GO" id="GO:0003677">
    <property type="term" value="F:DNA binding"/>
    <property type="evidence" value="ECO:0007669"/>
    <property type="project" value="UniProtKB-KW"/>
</dbReference>
<reference evidence="4" key="1">
    <citation type="submission" date="2020-05" db="UniProtKB">
        <authorList>
            <consortium name="EnsemblMetazoa"/>
        </authorList>
    </citation>
    <scope>IDENTIFICATION</scope>
    <source>
        <strain evidence="4">BB02</strain>
    </source>
</reference>
<evidence type="ECO:0000256" key="1">
    <source>
        <dbReference type="ARBA" id="ARBA00023125"/>
    </source>
</evidence>
<dbReference type="AlphaFoldDB" id="A0A2C9LLU6"/>
<evidence type="ECO:0000259" key="3">
    <source>
        <dbReference type="PROSITE" id="PS51898"/>
    </source>
</evidence>
<keyword evidence="2" id="KW-0233">DNA recombination</keyword>
<dbReference type="EnsemblMetazoa" id="BGLB032634-RA">
    <property type="protein sequence ID" value="BGLB032634-PA"/>
    <property type="gene ID" value="BGLB032634"/>
</dbReference>
<sequence length="196" mass="22508">MERLINRKQQNVHLPFSEDEVKAIKASGDKLALLLLYTGLRREELPFLYKSSNYEGGAVKILGKGDKFRVLPINETISKLVEETKNRFSWVSSRTINNHFARLQIKLGFKCNPHRFRATFATNLISNGFDLVTIQTLMGHASVNMTAKYIKIDIRSQRNAIDMITSPEYFIDGMSPEEMKKEIIKLRARLNRMSNG</sequence>
<dbReference type="InterPro" id="IPR002104">
    <property type="entry name" value="Integrase_catalytic"/>
</dbReference>
<dbReference type="CDD" id="cd00397">
    <property type="entry name" value="DNA_BRE_C"/>
    <property type="match status" value="1"/>
</dbReference>
<dbReference type="Gene3D" id="1.10.443.10">
    <property type="entry name" value="Intergrase catalytic core"/>
    <property type="match status" value="1"/>
</dbReference>
<dbReference type="InterPro" id="IPR011010">
    <property type="entry name" value="DNA_brk_join_enz"/>
</dbReference>
<dbReference type="PROSITE" id="PS51898">
    <property type="entry name" value="TYR_RECOMBINASE"/>
    <property type="match status" value="1"/>
</dbReference>
<feature type="domain" description="Tyr recombinase" evidence="3">
    <location>
        <begin position="1"/>
        <end position="162"/>
    </location>
</feature>